<proteinExistence type="predicted"/>
<organism evidence="1 2">
    <name type="scientific">Nocardioides panacis</name>
    <dbReference type="NCBI Taxonomy" id="2849501"/>
    <lineage>
        <taxon>Bacteria</taxon>
        <taxon>Bacillati</taxon>
        <taxon>Actinomycetota</taxon>
        <taxon>Actinomycetes</taxon>
        <taxon>Propionibacteriales</taxon>
        <taxon>Nocardioidaceae</taxon>
        <taxon>Nocardioides</taxon>
    </lineage>
</organism>
<evidence type="ECO:0000313" key="1">
    <source>
        <dbReference type="EMBL" id="QWZ06408.1"/>
    </source>
</evidence>
<dbReference type="RefSeq" id="WP_216937311.1">
    <property type="nucleotide sequence ID" value="NZ_CP077062.1"/>
</dbReference>
<accession>A0A975SW34</accession>
<dbReference type="AlphaFoldDB" id="A0A975SW34"/>
<dbReference type="EMBL" id="CP077062">
    <property type="protein sequence ID" value="QWZ06408.1"/>
    <property type="molecule type" value="Genomic_DNA"/>
</dbReference>
<dbReference type="Proteomes" id="UP000683575">
    <property type="component" value="Chromosome"/>
</dbReference>
<reference evidence="1" key="1">
    <citation type="submission" date="2021-06" db="EMBL/GenBank/DDBJ databases">
        <title>Complete genome sequence of Nocardioides sp. G188.</title>
        <authorList>
            <person name="Im W.-T."/>
        </authorList>
    </citation>
    <scope>NUCLEOTIDE SEQUENCE</scope>
    <source>
        <strain evidence="1">G188</strain>
    </source>
</reference>
<name>A0A975SW34_9ACTN</name>
<keyword evidence="2" id="KW-1185">Reference proteome</keyword>
<dbReference type="KEGG" id="nps:KRR39_12440"/>
<gene>
    <name evidence="1" type="ORF">KRR39_12440</name>
</gene>
<evidence type="ECO:0000313" key="2">
    <source>
        <dbReference type="Proteomes" id="UP000683575"/>
    </source>
</evidence>
<protein>
    <submittedName>
        <fullName evidence="1">Uncharacterized protein</fullName>
    </submittedName>
</protein>
<sequence length="208" mass="22774">MTRSRLVLVLVLLLALLGTGLVLRAGERPAETRAASPEPDVGADVGAVDVPAADVLRAWDEQRAAAYAAGSVRQLRRLYVARSAAARSDLHVLTGYRRRGLVVEGMRTQVLALRVLDERPRRLRLEVTDRLDGAVAVGAGRRVALPRDRPDARTVTLRRGADGAWRVVSVLPVRTPPTRRETAVRTPLTRRLWRRGPALGRSGGEPLR</sequence>